<keyword evidence="1" id="KW-0732">Signal</keyword>
<protein>
    <recommendedName>
        <fullName evidence="4">OCRE domain-containing protein</fullName>
    </recommendedName>
</protein>
<organism evidence="2 3">
    <name type="scientific">Schistosoma mattheei</name>
    <dbReference type="NCBI Taxonomy" id="31246"/>
    <lineage>
        <taxon>Eukaryota</taxon>
        <taxon>Metazoa</taxon>
        <taxon>Spiralia</taxon>
        <taxon>Lophotrochozoa</taxon>
        <taxon>Platyhelminthes</taxon>
        <taxon>Trematoda</taxon>
        <taxon>Digenea</taxon>
        <taxon>Strigeidida</taxon>
        <taxon>Schistosomatoidea</taxon>
        <taxon>Schistosomatidae</taxon>
        <taxon>Schistosoma</taxon>
    </lineage>
</organism>
<reference evidence="3" key="1">
    <citation type="submission" date="2023-11" db="UniProtKB">
        <authorList>
            <consortium name="WormBaseParasite"/>
        </authorList>
    </citation>
    <scope>IDENTIFICATION</scope>
</reference>
<dbReference type="PANTHER" id="PTHR21037:SF2">
    <property type="entry name" value="SIMILAR TO NOVEL PROTEIN"/>
    <property type="match status" value="1"/>
</dbReference>
<proteinExistence type="predicted"/>
<evidence type="ECO:0000256" key="1">
    <source>
        <dbReference type="SAM" id="SignalP"/>
    </source>
</evidence>
<dbReference type="PANTHER" id="PTHR21037">
    <property type="entry name" value="39S RIBOSOMAL PROTEIN L14, MITOCHONDRIAL"/>
    <property type="match status" value="1"/>
</dbReference>
<dbReference type="InterPro" id="IPR040807">
    <property type="entry name" value="DUF5522"/>
</dbReference>
<sequence>MMIHLIQCVFISITGSYSGAKYYIDPKTGYTVFTEIEHLTRGYCCHSKCRHCPYHHSNNSNNLPKDKNNNSYSMFNESIINTCIN</sequence>
<feature type="signal peptide" evidence="1">
    <location>
        <begin position="1"/>
        <end position="19"/>
    </location>
</feature>
<dbReference type="Pfam" id="PF17653">
    <property type="entry name" value="DUF5522"/>
    <property type="match status" value="1"/>
</dbReference>
<feature type="chain" id="PRO_5041691818" description="OCRE domain-containing protein" evidence="1">
    <location>
        <begin position="20"/>
        <end position="85"/>
    </location>
</feature>
<dbReference type="AlphaFoldDB" id="A0AA85B1W5"/>
<evidence type="ECO:0000313" key="2">
    <source>
        <dbReference type="Proteomes" id="UP000050791"/>
    </source>
</evidence>
<dbReference type="Proteomes" id="UP000050791">
    <property type="component" value="Unassembled WGS sequence"/>
</dbReference>
<accession>A0AA85B1W5</accession>
<name>A0AA85B1W5_9TREM</name>
<evidence type="ECO:0008006" key="4">
    <source>
        <dbReference type="Google" id="ProtNLM"/>
    </source>
</evidence>
<dbReference type="WBParaSite" id="SMTH1_26030.1">
    <property type="protein sequence ID" value="SMTH1_26030.1"/>
    <property type="gene ID" value="SMTH1_26030"/>
</dbReference>
<evidence type="ECO:0000313" key="3">
    <source>
        <dbReference type="WBParaSite" id="SMTH1_26030.1"/>
    </source>
</evidence>